<evidence type="ECO:0000313" key="2">
    <source>
        <dbReference type="EMBL" id="JAS15170.1"/>
    </source>
</evidence>
<organism evidence="3">
    <name type="scientific">Clastoptera arizonana</name>
    <name type="common">Arizona spittle bug</name>
    <dbReference type="NCBI Taxonomy" id="38151"/>
    <lineage>
        <taxon>Eukaryota</taxon>
        <taxon>Metazoa</taxon>
        <taxon>Ecdysozoa</taxon>
        <taxon>Arthropoda</taxon>
        <taxon>Hexapoda</taxon>
        <taxon>Insecta</taxon>
        <taxon>Pterygota</taxon>
        <taxon>Neoptera</taxon>
        <taxon>Paraneoptera</taxon>
        <taxon>Hemiptera</taxon>
        <taxon>Auchenorrhyncha</taxon>
        <taxon>Cercopoidea</taxon>
        <taxon>Clastopteridae</taxon>
        <taxon>Clastoptera</taxon>
    </lineage>
</organism>
<dbReference type="EMBL" id="GEDC01002329">
    <property type="protein sequence ID" value="JAS34969.1"/>
    <property type="molecule type" value="Transcribed_RNA"/>
</dbReference>
<evidence type="ECO:0000256" key="1">
    <source>
        <dbReference type="SAM" id="MobiDB-lite"/>
    </source>
</evidence>
<proteinExistence type="predicted"/>
<sequence length="198" mass="22404">MMIDDDEGSTSNESILTDSLDDECPPPKKSRYLWDYIKGHYRLKQTAGMSCSPDCSPDSSPKYPDELDKQIRRFRARHLAKAVVDNTINEVIEVVNHRPRLDDENDIFNNPSLSSMPGVGHVEDEAVLMAIQHHGLQKPCTCSHIKRENILSKQPFHHRPTPKTPLTDFNEETDFISQAVDAAIQKKGLGNLFQNEHG</sequence>
<reference evidence="3" key="1">
    <citation type="submission" date="2015-12" db="EMBL/GenBank/DDBJ databases">
        <title>De novo transcriptome assembly of four potential Pierce s Disease insect vectors from Arizona vineyards.</title>
        <authorList>
            <person name="Tassone E.E."/>
        </authorList>
    </citation>
    <scope>NUCLEOTIDE SEQUENCE</scope>
</reference>
<dbReference type="AlphaFoldDB" id="A0A1B6EAL4"/>
<protein>
    <submittedName>
        <fullName evidence="3">Uncharacterized protein</fullName>
    </submittedName>
</protein>
<accession>A0A1B6EAL4</accession>
<feature type="region of interest" description="Disordered" evidence="1">
    <location>
        <begin position="1"/>
        <end position="27"/>
    </location>
</feature>
<gene>
    <name evidence="3" type="ORF">g.23770</name>
    <name evidence="2" type="ORF">g.23771</name>
</gene>
<dbReference type="EMBL" id="GEDC01022128">
    <property type="protein sequence ID" value="JAS15170.1"/>
    <property type="molecule type" value="Transcribed_RNA"/>
</dbReference>
<name>A0A1B6EAL4_9HEMI</name>
<evidence type="ECO:0000313" key="3">
    <source>
        <dbReference type="EMBL" id="JAS34969.1"/>
    </source>
</evidence>